<dbReference type="EMBL" id="FXAZ01000008">
    <property type="protein sequence ID" value="SMG57453.1"/>
    <property type="molecule type" value="Genomic_DNA"/>
</dbReference>
<gene>
    <name evidence="1" type="ORF">SAMN06295960_4401</name>
</gene>
<evidence type="ECO:0000313" key="2">
    <source>
        <dbReference type="Proteomes" id="UP000193834"/>
    </source>
</evidence>
<dbReference type="OrthoDB" id="2594214at2"/>
<sequence>MNGSCFLSYQEWSDLELRVTRSLFSEAVSNQELFVRKLVNATVIHNQCFEHTSHESDHGGNHVIYMKPFGADELPIYGARLQEALFDYCDVSPALSMDCCYWEHDRFVRGTAIRMEHEPLKIAGLLLDHYLVQYEQTYENVYSVFDRDRRKVILFLKGVEL</sequence>
<reference evidence="1 2" key="1">
    <citation type="submission" date="2017-04" db="EMBL/GenBank/DDBJ databases">
        <authorList>
            <person name="Afonso C.L."/>
            <person name="Miller P.J."/>
            <person name="Scott M.A."/>
            <person name="Spackman E."/>
            <person name="Goraichik I."/>
            <person name="Dimitrov K.M."/>
            <person name="Suarez D.L."/>
            <person name="Swayne D.E."/>
        </authorList>
    </citation>
    <scope>NUCLEOTIDE SEQUENCE [LARGE SCALE GENOMIC DNA]</scope>
    <source>
        <strain evidence="1 2">11</strain>
    </source>
</reference>
<dbReference type="AlphaFoldDB" id="A0A1X7LVY7"/>
<keyword evidence="2" id="KW-1185">Reference proteome</keyword>
<protein>
    <submittedName>
        <fullName evidence="1">Uncharacterized protein</fullName>
    </submittedName>
</protein>
<accession>A0A1X7LVY7</accession>
<dbReference type="Proteomes" id="UP000193834">
    <property type="component" value="Unassembled WGS sequence"/>
</dbReference>
<proteinExistence type="predicted"/>
<dbReference type="STRING" id="1852522.SAMN06295960_4401"/>
<dbReference type="RefSeq" id="WP_085498082.1">
    <property type="nucleotide sequence ID" value="NZ_FXAZ01000008.1"/>
</dbReference>
<name>A0A1X7LVY7_9BACL</name>
<organism evidence="1 2">
    <name type="scientific">Paenibacillus aquistagni</name>
    <dbReference type="NCBI Taxonomy" id="1852522"/>
    <lineage>
        <taxon>Bacteria</taxon>
        <taxon>Bacillati</taxon>
        <taxon>Bacillota</taxon>
        <taxon>Bacilli</taxon>
        <taxon>Bacillales</taxon>
        <taxon>Paenibacillaceae</taxon>
        <taxon>Paenibacillus</taxon>
    </lineage>
</organism>
<evidence type="ECO:0000313" key="1">
    <source>
        <dbReference type="EMBL" id="SMG57453.1"/>
    </source>
</evidence>